<evidence type="ECO:0000256" key="3">
    <source>
        <dbReference type="ARBA" id="ARBA00023274"/>
    </source>
</evidence>
<dbReference type="Pfam" id="PF00380">
    <property type="entry name" value="Ribosomal_S9"/>
    <property type="match status" value="1"/>
</dbReference>
<dbReference type="SUPFAM" id="SSF54211">
    <property type="entry name" value="Ribosomal protein S5 domain 2-like"/>
    <property type="match status" value="1"/>
</dbReference>
<dbReference type="PANTHER" id="PTHR21569">
    <property type="entry name" value="RIBOSOMAL PROTEIN S9"/>
    <property type="match status" value="1"/>
</dbReference>
<sequence>MSRIAERKLLNGYNGLLGKIDVEAHVEGGGPSGQAGALRWGIAWGLRSFVSEDMVEKMRLAGLLTRDYRTQERMKPGQPGARKKPTWKKR</sequence>
<comment type="caution">
    <text evidence="5">The sequence shown here is derived from an EMBL/GenBank/DDBJ whole genome shotgun (WGS) entry which is preliminary data.</text>
</comment>
<dbReference type="InterPro" id="IPR000754">
    <property type="entry name" value="Ribosomal_uS9"/>
</dbReference>
<dbReference type="GO" id="GO:0003735">
    <property type="term" value="F:structural constituent of ribosome"/>
    <property type="evidence" value="ECO:0007669"/>
    <property type="project" value="InterPro"/>
</dbReference>
<keyword evidence="6" id="KW-1185">Reference proteome</keyword>
<organism evidence="5 6">
    <name type="scientific">Pyrocoelia pectoralis</name>
    <dbReference type="NCBI Taxonomy" id="417401"/>
    <lineage>
        <taxon>Eukaryota</taxon>
        <taxon>Metazoa</taxon>
        <taxon>Ecdysozoa</taxon>
        <taxon>Arthropoda</taxon>
        <taxon>Hexapoda</taxon>
        <taxon>Insecta</taxon>
        <taxon>Pterygota</taxon>
        <taxon>Neoptera</taxon>
        <taxon>Endopterygota</taxon>
        <taxon>Coleoptera</taxon>
        <taxon>Polyphaga</taxon>
        <taxon>Elateriformia</taxon>
        <taxon>Elateroidea</taxon>
        <taxon>Lampyridae</taxon>
        <taxon>Lampyrinae</taxon>
        <taxon>Pyrocoelia</taxon>
    </lineage>
</organism>
<evidence type="ECO:0000256" key="1">
    <source>
        <dbReference type="ARBA" id="ARBA00005251"/>
    </source>
</evidence>
<dbReference type="AlphaFoldDB" id="A0AAN7VC74"/>
<evidence type="ECO:0000256" key="2">
    <source>
        <dbReference type="ARBA" id="ARBA00022980"/>
    </source>
</evidence>
<dbReference type="GO" id="GO:0006412">
    <property type="term" value="P:translation"/>
    <property type="evidence" value="ECO:0007669"/>
    <property type="project" value="InterPro"/>
</dbReference>
<dbReference type="InterPro" id="IPR020568">
    <property type="entry name" value="Ribosomal_Su5_D2-typ_SF"/>
</dbReference>
<dbReference type="Proteomes" id="UP001329430">
    <property type="component" value="Chromosome 6"/>
</dbReference>
<dbReference type="GO" id="GO:0003723">
    <property type="term" value="F:RNA binding"/>
    <property type="evidence" value="ECO:0007669"/>
    <property type="project" value="TreeGrafter"/>
</dbReference>
<dbReference type="Gene3D" id="3.30.230.10">
    <property type="match status" value="1"/>
</dbReference>
<feature type="compositionally biased region" description="Basic residues" evidence="4">
    <location>
        <begin position="81"/>
        <end position="90"/>
    </location>
</feature>
<evidence type="ECO:0000313" key="6">
    <source>
        <dbReference type="Proteomes" id="UP001329430"/>
    </source>
</evidence>
<name>A0AAN7VC74_9COLE</name>
<protein>
    <recommendedName>
        <fullName evidence="7">Ribosomal protein S9</fullName>
    </recommendedName>
</protein>
<gene>
    <name evidence="5" type="ORF">RI129_008860</name>
</gene>
<dbReference type="EMBL" id="JAVRBK010000006">
    <property type="protein sequence ID" value="KAK5642693.1"/>
    <property type="molecule type" value="Genomic_DNA"/>
</dbReference>
<comment type="similarity">
    <text evidence="1">Belongs to the universal ribosomal protein uS9 family.</text>
</comment>
<keyword evidence="3" id="KW-0687">Ribonucleoprotein</keyword>
<evidence type="ECO:0008006" key="7">
    <source>
        <dbReference type="Google" id="ProtNLM"/>
    </source>
</evidence>
<reference evidence="5 6" key="1">
    <citation type="journal article" date="2024" name="Insects">
        <title>An Improved Chromosome-Level Genome Assembly of the Firefly Pyrocoelia pectoralis.</title>
        <authorList>
            <person name="Fu X."/>
            <person name="Meyer-Rochow V.B."/>
            <person name="Ballantyne L."/>
            <person name="Zhu X."/>
        </authorList>
    </citation>
    <scope>NUCLEOTIDE SEQUENCE [LARGE SCALE GENOMIC DNA]</scope>
    <source>
        <strain evidence="5">XCY_ONT2</strain>
    </source>
</reference>
<keyword evidence="2" id="KW-0689">Ribosomal protein</keyword>
<dbReference type="PANTHER" id="PTHR21569:SF1">
    <property type="entry name" value="SMALL RIBOSOMAL SUBUNIT PROTEIN US9M"/>
    <property type="match status" value="1"/>
</dbReference>
<evidence type="ECO:0000256" key="4">
    <source>
        <dbReference type="SAM" id="MobiDB-lite"/>
    </source>
</evidence>
<proteinExistence type="inferred from homology"/>
<dbReference type="GO" id="GO:0005763">
    <property type="term" value="C:mitochondrial small ribosomal subunit"/>
    <property type="evidence" value="ECO:0007669"/>
    <property type="project" value="TreeGrafter"/>
</dbReference>
<feature type="region of interest" description="Disordered" evidence="4">
    <location>
        <begin position="69"/>
        <end position="90"/>
    </location>
</feature>
<accession>A0AAN7VC74</accession>
<evidence type="ECO:0000313" key="5">
    <source>
        <dbReference type="EMBL" id="KAK5642693.1"/>
    </source>
</evidence>
<dbReference type="InterPro" id="IPR014721">
    <property type="entry name" value="Ribsml_uS5_D2-typ_fold_subgr"/>
</dbReference>